<gene>
    <name evidence="1" type="ORF">BXT89_14455</name>
</gene>
<protein>
    <submittedName>
        <fullName evidence="1">Uncharacterized protein</fullName>
    </submittedName>
</protein>
<organism evidence="1 2">
    <name type="scientific">Halopseudomonas pachastrellae</name>
    <dbReference type="NCBI Taxonomy" id="254161"/>
    <lineage>
        <taxon>Bacteria</taxon>
        <taxon>Pseudomonadati</taxon>
        <taxon>Pseudomonadota</taxon>
        <taxon>Gammaproteobacteria</taxon>
        <taxon>Pseudomonadales</taxon>
        <taxon>Pseudomonadaceae</taxon>
        <taxon>Halopseudomonas</taxon>
    </lineage>
</organism>
<dbReference type="Proteomes" id="UP000242847">
    <property type="component" value="Unassembled WGS sequence"/>
</dbReference>
<comment type="caution">
    <text evidence="1">The sequence shown here is derived from an EMBL/GenBank/DDBJ whole genome shotgun (WGS) entry which is preliminary data.</text>
</comment>
<dbReference type="STRING" id="254161.SAMN05216256_101113"/>
<accession>A0A1S8DE56</accession>
<dbReference type="OrthoDB" id="9985663at2"/>
<evidence type="ECO:0000313" key="1">
    <source>
        <dbReference type="EMBL" id="ONM43149.1"/>
    </source>
</evidence>
<sequence>MSANKVKAAALKEEDEWRAQDDLRTLLEAKKIQKDAKRMAKVRALAKQKMADMQALTKQ</sequence>
<keyword evidence="2" id="KW-1185">Reference proteome</keyword>
<dbReference type="RefSeq" id="WP_083728386.1">
    <property type="nucleotide sequence ID" value="NZ_FOUD01000001.1"/>
</dbReference>
<dbReference type="AlphaFoldDB" id="A0A1S8DE56"/>
<evidence type="ECO:0000313" key="2">
    <source>
        <dbReference type="Proteomes" id="UP000242847"/>
    </source>
</evidence>
<name>A0A1S8DE56_9GAMM</name>
<dbReference type="EMBL" id="MUBC01000035">
    <property type="protein sequence ID" value="ONM43149.1"/>
    <property type="molecule type" value="Genomic_DNA"/>
</dbReference>
<proteinExistence type="predicted"/>
<reference evidence="1 2" key="1">
    <citation type="submission" date="2017-01" db="EMBL/GenBank/DDBJ databases">
        <title>Draft genome sequence of Pseudomonas pachastrellae type strain CCUG 46540T from a deep sea.</title>
        <authorList>
            <person name="Gomila M."/>
            <person name="Mulet M."/>
            <person name="Lalucat J."/>
            <person name="Garcia-Valdes E."/>
        </authorList>
    </citation>
    <scope>NUCLEOTIDE SEQUENCE [LARGE SCALE GENOMIC DNA]</scope>
    <source>
        <strain evidence="1 2">CCUG 46540</strain>
    </source>
</reference>